<dbReference type="Proteomes" id="UP000500826">
    <property type="component" value="Chromosome"/>
</dbReference>
<name>A0ABX6P4C9_9BURK</name>
<evidence type="ECO:0000313" key="3">
    <source>
        <dbReference type="Proteomes" id="UP000500826"/>
    </source>
</evidence>
<feature type="compositionally biased region" description="Low complexity" evidence="1">
    <location>
        <begin position="1"/>
        <end position="37"/>
    </location>
</feature>
<sequence>MREAPPARASRASRAISATSMGWPPASGASASSRPSSVTRAMETPPAALPDASRCSRERASSNCTLPVSPVASTGWVRATMSWRPPGAGRLTSMPRRSSAAVTRTPTPPLAAHTTLPSASSRRASVMSSSSESACDHAGSQAPDKSVASVGGGARRPATR</sequence>
<accession>A0ABX6P4C9</accession>
<reference evidence="2 3" key="1">
    <citation type="submission" date="2020-05" db="EMBL/GenBank/DDBJ databases">
        <title>Ramlibacter rhizophilus sp. nov., isolated from rhizosphere soil of national flower Mugunghwa from South Korea.</title>
        <authorList>
            <person name="Zheng-Fei Y."/>
            <person name="Huan T."/>
        </authorList>
    </citation>
    <scope>NUCLEOTIDE SEQUENCE [LARGE SCALE GENOMIC DNA]</scope>
    <source>
        <strain evidence="2 3">H242</strain>
    </source>
</reference>
<feature type="region of interest" description="Disordered" evidence="1">
    <location>
        <begin position="1"/>
        <end position="160"/>
    </location>
</feature>
<reference evidence="2 3" key="2">
    <citation type="submission" date="2020-05" db="EMBL/GenBank/DDBJ databases">
        <authorList>
            <person name="Khan S.A."/>
            <person name="Jeon C.O."/>
            <person name="Chun B.H."/>
        </authorList>
    </citation>
    <scope>NUCLEOTIDE SEQUENCE [LARGE SCALE GENOMIC DNA]</scope>
    <source>
        <strain evidence="2 3">H242</strain>
    </source>
</reference>
<keyword evidence="3" id="KW-1185">Reference proteome</keyword>
<dbReference type="EMBL" id="CP053418">
    <property type="protein sequence ID" value="QJW83866.1"/>
    <property type="molecule type" value="Genomic_DNA"/>
</dbReference>
<feature type="compositionally biased region" description="Low complexity" evidence="1">
    <location>
        <begin position="110"/>
        <end position="133"/>
    </location>
</feature>
<proteinExistence type="predicted"/>
<evidence type="ECO:0000313" key="2">
    <source>
        <dbReference type="EMBL" id="QJW83866.1"/>
    </source>
</evidence>
<gene>
    <name evidence="2" type="ORF">HK414_07225</name>
</gene>
<organism evidence="2 3">
    <name type="scientific">Ramlibacter terrae</name>
    <dbReference type="NCBI Taxonomy" id="2732511"/>
    <lineage>
        <taxon>Bacteria</taxon>
        <taxon>Pseudomonadati</taxon>
        <taxon>Pseudomonadota</taxon>
        <taxon>Betaproteobacteria</taxon>
        <taxon>Burkholderiales</taxon>
        <taxon>Comamonadaceae</taxon>
        <taxon>Ramlibacter</taxon>
    </lineage>
</organism>
<evidence type="ECO:0000256" key="1">
    <source>
        <dbReference type="SAM" id="MobiDB-lite"/>
    </source>
</evidence>
<protein>
    <submittedName>
        <fullName evidence="2">Uncharacterized protein</fullName>
    </submittedName>
</protein>